<evidence type="ECO:0000313" key="3">
    <source>
        <dbReference type="EMBL" id="KAK3264794.1"/>
    </source>
</evidence>
<evidence type="ECO:0000259" key="2">
    <source>
        <dbReference type="Pfam" id="PF14309"/>
    </source>
</evidence>
<organism evidence="3 4">
    <name type="scientific">Cymbomonas tetramitiformis</name>
    <dbReference type="NCBI Taxonomy" id="36881"/>
    <lineage>
        <taxon>Eukaryota</taxon>
        <taxon>Viridiplantae</taxon>
        <taxon>Chlorophyta</taxon>
        <taxon>Pyramimonadophyceae</taxon>
        <taxon>Pyramimonadales</taxon>
        <taxon>Pyramimonadaceae</taxon>
        <taxon>Cymbomonas</taxon>
    </lineage>
</organism>
<feature type="region of interest" description="Disordered" evidence="1">
    <location>
        <begin position="859"/>
        <end position="1012"/>
    </location>
</feature>
<feature type="compositionally biased region" description="Low complexity" evidence="1">
    <location>
        <begin position="26"/>
        <end position="38"/>
    </location>
</feature>
<feature type="domain" description="DUF4378" evidence="2">
    <location>
        <begin position="1994"/>
        <end position="2150"/>
    </location>
</feature>
<feature type="compositionally biased region" description="Basic and acidic residues" evidence="1">
    <location>
        <begin position="1676"/>
        <end position="1715"/>
    </location>
</feature>
<dbReference type="InterPro" id="IPR025486">
    <property type="entry name" value="DUF4378"/>
</dbReference>
<evidence type="ECO:0000313" key="4">
    <source>
        <dbReference type="Proteomes" id="UP001190700"/>
    </source>
</evidence>
<feature type="compositionally biased region" description="Basic and acidic residues" evidence="1">
    <location>
        <begin position="920"/>
        <end position="932"/>
    </location>
</feature>
<accession>A0AAE0FRT0</accession>
<feature type="compositionally biased region" description="Acidic residues" evidence="1">
    <location>
        <begin position="541"/>
        <end position="555"/>
    </location>
</feature>
<feature type="region of interest" description="Disordered" evidence="1">
    <location>
        <begin position="742"/>
        <end position="838"/>
    </location>
</feature>
<name>A0AAE0FRT0_9CHLO</name>
<feature type="compositionally biased region" description="Basic and acidic residues" evidence="1">
    <location>
        <begin position="1723"/>
        <end position="1738"/>
    </location>
</feature>
<feature type="compositionally biased region" description="Low complexity" evidence="1">
    <location>
        <begin position="1282"/>
        <end position="1294"/>
    </location>
</feature>
<feature type="non-terminal residue" evidence="3">
    <location>
        <position position="1"/>
    </location>
</feature>
<feature type="compositionally biased region" description="Low complexity" evidence="1">
    <location>
        <begin position="307"/>
        <end position="318"/>
    </location>
</feature>
<feature type="compositionally biased region" description="Acidic residues" evidence="1">
    <location>
        <begin position="1466"/>
        <end position="1490"/>
    </location>
</feature>
<dbReference type="EMBL" id="LGRX02014355">
    <property type="protein sequence ID" value="KAK3264794.1"/>
    <property type="molecule type" value="Genomic_DNA"/>
</dbReference>
<feature type="compositionally biased region" description="Low complexity" evidence="1">
    <location>
        <begin position="1385"/>
        <end position="1409"/>
    </location>
</feature>
<feature type="compositionally biased region" description="Acidic residues" evidence="1">
    <location>
        <begin position="1938"/>
        <end position="1955"/>
    </location>
</feature>
<feature type="compositionally biased region" description="Basic residues" evidence="1">
    <location>
        <begin position="319"/>
        <end position="328"/>
    </location>
</feature>
<feature type="compositionally biased region" description="Basic and acidic residues" evidence="1">
    <location>
        <begin position="1508"/>
        <end position="1520"/>
    </location>
</feature>
<feature type="compositionally biased region" description="Acidic residues" evidence="1">
    <location>
        <begin position="1521"/>
        <end position="1530"/>
    </location>
</feature>
<feature type="region of interest" description="Disordered" evidence="1">
    <location>
        <begin position="1924"/>
        <end position="1983"/>
    </location>
</feature>
<proteinExistence type="predicted"/>
<feature type="compositionally biased region" description="Acidic residues" evidence="1">
    <location>
        <begin position="1414"/>
        <end position="1424"/>
    </location>
</feature>
<feature type="region of interest" description="Disordered" evidence="1">
    <location>
        <begin position="1031"/>
        <end position="1741"/>
    </location>
</feature>
<protein>
    <recommendedName>
        <fullName evidence="2">DUF4378 domain-containing protein</fullName>
    </recommendedName>
</protein>
<feature type="compositionally biased region" description="Low complexity" evidence="1">
    <location>
        <begin position="383"/>
        <end position="401"/>
    </location>
</feature>
<feature type="compositionally biased region" description="Acidic residues" evidence="1">
    <location>
        <begin position="177"/>
        <end position="190"/>
    </location>
</feature>
<evidence type="ECO:0000256" key="1">
    <source>
        <dbReference type="SAM" id="MobiDB-lite"/>
    </source>
</evidence>
<keyword evidence="4" id="KW-1185">Reference proteome</keyword>
<feature type="compositionally biased region" description="Acidic residues" evidence="1">
    <location>
        <begin position="335"/>
        <end position="360"/>
    </location>
</feature>
<feature type="compositionally biased region" description="Low complexity" evidence="1">
    <location>
        <begin position="1108"/>
        <end position="1118"/>
    </location>
</feature>
<feature type="compositionally biased region" description="Low complexity" evidence="1">
    <location>
        <begin position="1311"/>
        <end position="1348"/>
    </location>
</feature>
<feature type="compositionally biased region" description="Acidic residues" evidence="1">
    <location>
        <begin position="1296"/>
        <end position="1307"/>
    </location>
</feature>
<sequence length="2161" mass="225715">AEAADLERRVTENHAVFMQQKLFWETSSSPAAHSPHTSGDVTPVSLGRKKPRGPGLQKSASIMSEVEYASDFDTPGSGKEDSGSIPDDIAAEDSQMGASFLRDSVATVSGIDGGGSVEEEDFAAARKSKSSIADDIDEEDLPQGKGTRSSMSIADDIEEEGGASGSRLSHSASVVDQVDESAEEAEDEVVTDGVPSGEISEAPEAYTEDFDSEPHYTEDFSGDVDTPVSVKHKSAGASKEDEAADLELKAKETALRQEREEAERVLEQRKGALKAAERQRRLDGLKQEEAQVKKLKEEAAQLEKLIKAQGGAVPAAPKAAKKTPKKMARSSGDSSEIESIVEEDEEEENYDTEFDSDIPESDMGGSGGVSGVASEIADSGDLGEASGSGSGDVVSEVSDAGTPKAASKSGRAKVGGVPLHLSEMEEEEAAKLKALEQQVETMRKEARRMQVAAREQQLKREMEALQGVITQSQKEMDAPPARAPAEIPPKRAAALSGEISEAETVNYSDSFDGSEESKAGSVEESGLLHGASASGEIGSIVEEDEAGAEAEEAADDVPSIISESPVPGKASRSVSGVMSVSFEAPEEIGTPSGSVRYSDDSFASEVLSAAGPKSGGVTQDALNSVVEETPPHSPVRLATSVALSIADSEAKSEAEKLEASIVDSIAEEASKLDDSIVDSIVEEDEDEDEEGGERVVDARGAISAADSVVESEAGARSDAAGVSLVDSVAESGRDAYSASFEQYSKSFEDPPAHSPAHSHSIGELRDSHTIMPSPARSVMSVGTDGASVIDEEGSIELASELELSGDEEGESVGAPAYDYEEPAEPMQPEAQEPPFEELHEEAQIASVRREAQERAGVLGVVEIAPGSPEALEDGELSTVREDSAELQESLGLEPDEGDEQGVWSAEFEQEVQEREEDSAELEHSLEAASEEKDNVDDVPEDMSEIEDEISEEGSIDFGDAEFSDGGEEQDPPPPPPPMLAPEKGASAGAPSGEGLEAEVASPSASGRLSVGDVSQVDSIAEESFQLSIADESYAMSGEMSPAARPPSSPGGRSSGPPSPAPHADAAAEGELLSASIAEDAYTASFEAPSSAPGQSGMGDLGEAQSDSTAAAAATPAPASISEPKEAQEGAGDTSGALSVGAHSVDEVISEDEIMSDDDVSVEFEEDQAPGSAPASPAAVPATPEDEKAEVYSESFNNTPEVPPPVQPEAKSPESPEEEGVKPPMLAVEGSELGGESIMDSIADEISAASESLLGESGLMSPGGPKSPALAPFSASNTPTRGAEPASASPSAHALAAEEEKEEQEEKEEVYSESFSESAGLTPQAEQAAAGSPQAPSSAQEPPAAAAAADGEEEPPASPAAATEPGDDSIMESIADEMSVASENVLGDSGALSPAAAAPSADTAGASATPKAEDPAQEEPEEQEEVYSASFNDSGISPERRAPSTETEEPAAEDRTECVTQAQPEAEVGDELEAGDEDEDIDDLDISEDIGDLSVASIVVPESDEEEERQQQEQAAEKPSVDVDEGADSGELDLSIPGTPESERAALNSGFDSADMIEAPPASPGAFEEEEEAEVAAAADDEAKVAEDAEKARKEKEERVEAEQKARLAAEETARIAEEERVRLEEEEERVRGGGGGKNSGGGGGGGKNSGGGGGSKNSGGGGGGGGGKNSGGGEGKNSEEEKAAARIAEEEEKARVAEEEAADRLSEEQKRKAEAAEIEEQQAEDKPVTDGKDERTEGRYSAATIAKLTDSILLDLLTKEAASLVGKPPATPPKSPEAPSSHLPLSPPPPPPVIVDLPEEAEAQELVESPSAVAEEKSPTVLMPARGLPAALEDSVRGDPDAADSEADSESSQASSTGVQQMMQKHAVNRTMAADLANSTCEALLDEALHEAMDIMTRAGVELQRSAPEPQASLEALHETESGMLDGLPSHVSASDNADYDDDFDEYEESPEASYEDPMTPERAQDEAGAEEESPPPGSPEGERVQMDQEYVMQYVDEVLEQSPFLEGQHWDPSLGDPLPVELFLKIERSRDQVSDLQHIYNKLLFDAIGESLTKVVVHGGFSAPAWLQRSPQLGQGQLTGPLKGEPLRTAVKKHIQSWAQAQCGEDLGEIDTMLATEIRDEKNWMAFEEEESFLKFELSDNIFSNLLEDTISALRPGVGH</sequence>
<reference evidence="3 4" key="1">
    <citation type="journal article" date="2015" name="Genome Biol. Evol.">
        <title>Comparative Genomics of a Bacterivorous Green Alga Reveals Evolutionary Causalities and Consequences of Phago-Mixotrophic Mode of Nutrition.</title>
        <authorList>
            <person name="Burns J.A."/>
            <person name="Paasch A."/>
            <person name="Narechania A."/>
            <person name="Kim E."/>
        </authorList>
    </citation>
    <scope>NUCLEOTIDE SEQUENCE [LARGE SCALE GENOMIC DNA]</scope>
    <source>
        <strain evidence="3 4">PLY_AMNH</strain>
    </source>
</reference>
<feature type="region of interest" description="Disordered" evidence="1">
    <location>
        <begin position="471"/>
        <end position="576"/>
    </location>
</feature>
<feature type="region of interest" description="Disordered" evidence="1">
    <location>
        <begin position="26"/>
        <end position="245"/>
    </location>
</feature>
<feature type="compositionally biased region" description="Gly residues" evidence="1">
    <location>
        <begin position="1632"/>
        <end position="1675"/>
    </location>
</feature>
<gene>
    <name evidence="3" type="ORF">CYMTET_26487</name>
</gene>
<feature type="compositionally biased region" description="Acidic residues" evidence="1">
    <location>
        <begin position="1147"/>
        <end position="1167"/>
    </location>
</feature>
<feature type="region of interest" description="Disordered" evidence="1">
    <location>
        <begin position="1764"/>
        <end position="1866"/>
    </location>
</feature>
<feature type="compositionally biased region" description="Basic and acidic residues" evidence="1">
    <location>
        <begin position="1580"/>
        <end position="1631"/>
    </location>
</feature>
<feature type="compositionally biased region" description="Low complexity" evidence="1">
    <location>
        <begin position="824"/>
        <end position="833"/>
    </location>
</feature>
<dbReference type="Pfam" id="PF14309">
    <property type="entry name" value="DUF4378"/>
    <property type="match status" value="1"/>
</dbReference>
<feature type="region of interest" description="Disordered" evidence="1">
    <location>
        <begin position="307"/>
        <end position="414"/>
    </location>
</feature>
<feature type="compositionally biased region" description="Acidic residues" evidence="1">
    <location>
        <begin position="907"/>
        <end position="919"/>
    </location>
</feature>
<feature type="compositionally biased region" description="Low complexity" evidence="1">
    <location>
        <begin position="1235"/>
        <end position="1263"/>
    </location>
</feature>
<feature type="compositionally biased region" description="Low complexity" evidence="1">
    <location>
        <begin position="1168"/>
        <end position="1182"/>
    </location>
</feature>
<feature type="compositionally biased region" description="Acidic residues" evidence="1">
    <location>
        <begin position="933"/>
        <end position="970"/>
    </location>
</feature>
<dbReference type="Proteomes" id="UP001190700">
    <property type="component" value="Unassembled WGS sequence"/>
</dbReference>
<feature type="compositionally biased region" description="Low complexity" evidence="1">
    <location>
        <begin position="478"/>
        <end position="494"/>
    </location>
</feature>
<comment type="caution">
    <text evidence="3">The sequence shown here is derived from an EMBL/GenBank/DDBJ whole genome shotgun (WGS) entry which is preliminary data.</text>
</comment>